<accession>A0AC34QJC2</accession>
<dbReference type="WBParaSite" id="JU765_v2.g16881.t1">
    <property type="protein sequence ID" value="JU765_v2.g16881.t1"/>
    <property type="gene ID" value="JU765_v2.g16881"/>
</dbReference>
<evidence type="ECO:0000313" key="1">
    <source>
        <dbReference type="Proteomes" id="UP000887576"/>
    </source>
</evidence>
<proteinExistence type="predicted"/>
<protein>
    <submittedName>
        <fullName evidence="2">Uncharacterized protein</fullName>
    </submittedName>
</protein>
<sequence length="270" mass="29537">MGRFDGKVVIVTGSSSGIGQAVLLAFAKEGAKVVLHGTDAGRIKQTEELLVESGISTQNFLSICGDLLKDETHQKIIDDTVEKFGQIDVLVNNAGISGKFGTDPTSPENFDFVLDINFRAPYLLTQLALPHLQKTGGNVINTSSIISFSKPYETPNWAVYGAAKSALDTWTKFDAQRLAKFGVRINNINPGPFLTNQINKALPENLSEKEKQQLKEKKEKVISDHTVFKRFGKMEELTPTYLHLADNNTSSFTTGACWTVDGGMAFYAGE</sequence>
<organism evidence="1 2">
    <name type="scientific">Panagrolaimus sp. JU765</name>
    <dbReference type="NCBI Taxonomy" id="591449"/>
    <lineage>
        <taxon>Eukaryota</taxon>
        <taxon>Metazoa</taxon>
        <taxon>Ecdysozoa</taxon>
        <taxon>Nematoda</taxon>
        <taxon>Chromadorea</taxon>
        <taxon>Rhabditida</taxon>
        <taxon>Tylenchina</taxon>
        <taxon>Panagrolaimomorpha</taxon>
        <taxon>Panagrolaimoidea</taxon>
        <taxon>Panagrolaimidae</taxon>
        <taxon>Panagrolaimus</taxon>
    </lineage>
</organism>
<evidence type="ECO:0000313" key="2">
    <source>
        <dbReference type="WBParaSite" id="JU765_v2.g16881.t1"/>
    </source>
</evidence>
<dbReference type="Proteomes" id="UP000887576">
    <property type="component" value="Unplaced"/>
</dbReference>
<reference evidence="2" key="1">
    <citation type="submission" date="2022-11" db="UniProtKB">
        <authorList>
            <consortium name="WormBaseParasite"/>
        </authorList>
    </citation>
    <scope>IDENTIFICATION</scope>
</reference>
<name>A0AC34QJC2_9BILA</name>